<reference evidence="2" key="1">
    <citation type="submission" date="2021-06" db="EMBL/GenBank/DDBJ databases">
        <title>Bradyrhizobium sp. S2-11-2 Genome sequencing.</title>
        <authorList>
            <person name="Jin L."/>
        </authorList>
    </citation>
    <scope>NUCLEOTIDE SEQUENCE</scope>
    <source>
        <strain evidence="2">S2-11-2</strain>
    </source>
</reference>
<organism evidence="2 3">
    <name type="scientific">Bradyrhizobium sediminis</name>
    <dbReference type="NCBI Taxonomy" id="2840469"/>
    <lineage>
        <taxon>Bacteria</taxon>
        <taxon>Pseudomonadati</taxon>
        <taxon>Pseudomonadota</taxon>
        <taxon>Alphaproteobacteria</taxon>
        <taxon>Hyphomicrobiales</taxon>
        <taxon>Nitrobacteraceae</taxon>
        <taxon>Bradyrhizobium</taxon>
    </lineage>
</organism>
<dbReference type="InterPro" id="IPR009875">
    <property type="entry name" value="PilZ_domain"/>
</dbReference>
<evidence type="ECO:0000313" key="2">
    <source>
        <dbReference type="EMBL" id="QWG16185.1"/>
    </source>
</evidence>
<feature type="domain" description="PilZ" evidence="1">
    <location>
        <begin position="12"/>
        <end position="87"/>
    </location>
</feature>
<dbReference type="Pfam" id="PF07238">
    <property type="entry name" value="PilZ"/>
    <property type="match status" value="1"/>
</dbReference>
<protein>
    <submittedName>
        <fullName evidence="2">PilZ domain-containing protein</fullName>
    </submittedName>
</protein>
<gene>
    <name evidence="2" type="ORF">KMZ68_14150</name>
</gene>
<sequence length="88" mass="10119">MLKDRSRLQQERQQIRRRRRQSAWITFDGEATDRECWVADVSQGGAKITGVAAEVGSQFDITLVPHAPKRRCEVVWRHGRTLGIKFLG</sequence>
<evidence type="ECO:0000313" key="3">
    <source>
        <dbReference type="Proteomes" id="UP000680805"/>
    </source>
</evidence>
<dbReference type="RefSeq" id="WP_215611923.1">
    <property type="nucleotide sequence ID" value="NZ_CP076135.1"/>
</dbReference>
<proteinExistence type="predicted"/>
<accession>A0A975RQ58</accession>
<dbReference type="SUPFAM" id="SSF141371">
    <property type="entry name" value="PilZ domain-like"/>
    <property type="match status" value="1"/>
</dbReference>
<evidence type="ECO:0000259" key="1">
    <source>
        <dbReference type="Pfam" id="PF07238"/>
    </source>
</evidence>
<dbReference type="AlphaFoldDB" id="A0A975RQ58"/>
<dbReference type="KEGG" id="bsei:KMZ68_14150"/>
<dbReference type="Proteomes" id="UP000680805">
    <property type="component" value="Chromosome"/>
</dbReference>
<dbReference type="GO" id="GO:0035438">
    <property type="term" value="F:cyclic-di-GMP binding"/>
    <property type="evidence" value="ECO:0007669"/>
    <property type="project" value="InterPro"/>
</dbReference>
<dbReference type="EMBL" id="CP076135">
    <property type="protein sequence ID" value="QWG16185.1"/>
    <property type="molecule type" value="Genomic_DNA"/>
</dbReference>
<name>A0A975RQ58_9BRAD</name>